<dbReference type="AlphaFoldDB" id="A0A9X9I5U0"/>
<organism evidence="8 9">
    <name type="scientific">Neisseria subflava</name>
    <dbReference type="NCBI Taxonomy" id="28449"/>
    <lineage>
        <taxon>Bacteria</taxon>
        <taxon>Pseudomonadati</taxon>
        <taxon>Pseudomonadota</taxon>
        <taxon>Betaproteobacteria</taxon>
        <taxon>Neisseriales</taxon>
        <taxon>Neisseriaceae</taxon>
        <taxon>Neisseria</taxon>
    </lineage>
</organism>
<comment type="similarity">
    <text evidence="1 6">Belongs to the N-Me-Phe pilin family.</text>
</comment>
<keyword evidence="7" id="KW-0472">Membrane</keyword>
<evidence type="ECO:0000256" key="1">
    <source>
        <dbReference type="ARBA" id="ARBA00005233"/>
    </source>
</evidence>
<accession>A0A9X9I5U0</accession>
<evidence type="ECO:0000313" key="8">
    <source>
        <dbReference type="EMBL" id="UTG75852.1"/>
    </source>
</evidence>
<evidence type="ECO:0000256" key="4">
    <source>
        <dbReference type="ARBA" id="ARBA00022889"/>
    </source>
</evidence>
<dbReference type="GO" id="GO:0007155">
    <property type="term" value="P:cell adhesion"/>
    <property type="evidence" value="ECO:0007669"/>
    <property type="project" value="UniProtKB-KW"/>
</dbReference>
<dbReference type="EMBL" id="CP073118">
    <property type="protein sequence ID" value="UTG75852.1"/>
    <property type="molecule type" value="Genomic_DNA"/>
</dbReference>
<dbReference type="Proteomes" id="UP001057336">
    <property type="component" value="Chromosome"/>
</dbReference>
<dbReference type="PROSITE" id="PS00409">
    <property type="entry name" value="PROKAR_NTER_METHYL"/>
    <property type="match status" value="1"/>
</dbReference>
<feature type="transmembrane region" description="Helical" evidence="7">
    <location>
        <begin position="7"/>
        <end position="31"/>
    </location>
</feature>
<dbReference type="PANTHER" id="PTHR30093:SF34">
    <property type="entry name" value="PREPILIN PEPTIDASE-DEPENDENT PROTEIN D"/>
    <property type="match status" value="1"/>
</dbReference>
<sequence length="143" mass="14960">MKAIQKGFTLIELMIVIAILGILAVIALPAYQDYTIRAKVSEGLSLAEPAKLAVAETASALGGLKAITATNTGYTFPQKGTSYVKSIAITPGSGVITVTTQNTGATKQPVLTLTPAQANPESPITWTCKFKDSEAKHVPANCR</sequence>
<evidence type="ECO:0000256" key="6">
    <source>
        <dbReference type="RuleBase" id="RU000389"/>
    </source>
</evidence>
<evidence type="ECO:0000256" key="7">
    <source>
        <dbReference type="SAM" id="Phobius"/>
    </source>
</evidence>
<evidence type="ECO:0000313" key="9">
    <source>
        <dbReference type="Proteomes" id="UP001057336"/>
    </source>
</evidence>
<dbReference type="GO" id="GO:0043107">
    <property type="term" value="P:type IV pilus-dependent motility"/>
    <property type="evidence" value="ECO:0007669"/>
    <property type="project" value="TreeGrafter"/>
</dbReference>
<dbReference type="Pfam" id="PF00114">
    <property type="entry name" value="Pilin"/>
    <property type="match status" value="1"/>
</dbReference>
<evidence type="ECO:0000256" key="2">
    <source>
        <dbReference type="ARBA" id="ARBA00011156"/>
    </source>
</evidence>
<dbReference type="SUPFAM" id="SSF54523">
    <property type="entry name" value="Pili subunits"/>
    <property type="match status" value="1"/>
</dbReference>
<name>A0A9X9I5U0_NEISU</name>
<reference evidence="8" key="1">
    <citation type="submission" date="2021-04" db="EMBL/GenBank/DDBJ databases">
        <title>Characterizing Neisseria spp. as novel respiratory pathobionts in bronchiectasis.</title>
        <authorList>
            <person name="Li L."/>
            <person name="Mac Aogain M."/>
            <person name="Xu T."/>
            <person name="Jaggi T.K."/>
            <person name="Chan L.Y."/>
            <person name="Keir H.R."/>
            <person name="Dicker A.J."/>
            <person name="Qu J."/>
            <person name="Liu Y."/>
            <person name="Chen H.S."/>
            <person name="Koh M.S."/>
            <person name="Ong T.H."/>
            <person name="Lim A.Y.H."/>
            <person name="Abisheganaden J."/>
            <person name="Low T.B."/>
            <person name="Oliver B.G."/>
            <person name="Tan N.S."/>
            <person name="Fang M."/>
            <person name="Chalmers J.D."/>
            <person name="Chotirmall S.H."/>
        </authorList>
    </citation>
    <scope>NUCLEOTIDE SEQUENCE</scope>
    <source>
        <strain evidence="8">CG0073</strain>
    </source>
</reference>
<protein>
    <submittedName>
        <fullName evidence="8">Pilin</fullName>
    </submittedName>
</protein>
<dbReference type="InterPro" id="IPR012902">
    <property type="entry name" value="N_methyl_site"/>
</dbReference>
<dbReference type="InterPro" id="IPR045584">
    <property type="entry name" value="Pilin-like"/>
</dbReference>
<dbReference type="PANTHER" id="PTHR30093">
    <property type="entry name" value="GENERAL SECRETION PATHWAY PROTEIN G"/>
    <property type="match status" value="1"/>
</dbReference>
<comment type="subunit">
    <text evidence="2">The pili are polar flexible filaments of about 5.4 nanometers diameter and 2.5 micrometers average length; they consist of only a single polypeptide chain arranged in a helical configuration of five subunits per turn in the assembled pilus.</text>
</comment>
<evidence type="ECO:0000256" key="3">
    <source>
        <dbReference type="ARBA" id="ARBA00022481"/>
    </source>
</evidence>
<dbReference type="Gene3D" id="3.30.700.10">
    <property type="entry name" value="Glycoprotein, Type 4 Pilin"/>
    <property type="match status" value="1"/>
</dbReference>
<dbReference type="Pfam" id="PF07963">
    <property type="entry name" value="N_methyl"/>
    <property type="match status" value="1"/>
</dbReference>
<keyword evidence="3" id="KW-0488">Methylation</keyword>
<gene>
    <name evidence="8" type="ORF">KCG53_01930</name>
</gene>
<dbReference type="GO" id="GO:0044096">
    <property type="term" value="C:type IV pilus"/>
    <property type="evidence" value="ECO:0007669"/>
    <property type="project" value="TreeGrafter"/>
</dbReference>
<keyword evidence="5" id="KW-1015">Disulfide bond</keyword>
<dbReference type="NCBIfam" id="TIGR02532">
    <property type="entry name" value="IV_pilin_GFxxxE"/>
    <property type="match status" value="1"/>
</dbReference>
<keyword evidence="4" id="KW-0130">Cell adhesion</keyword>
<keyword evidence="7" id="KW-1133">Transmembrane helix</keyword>
<keyword evidence="6" id="KW-0281">Fimbrium</keyword>
<dbReference type="InterPro" id="IPR001082">
    <property type="entry name" value="Pilin"/>
</dbReference>
<keyword evidence="7" id="KW-0812">Transmembrane</keyword>
<proteinExistence type="inferred from homology"/>
<evidence type="ECO:0000256" key="5">
    <source>
        <dbReference type="ARBA" id="ARBA00023157"/>
    </source>
</evidence>